<dbReference type="GO" id="GO:0005886">
    <property type="term" value="C:plasma membrane"/>
    <property type="evidence" value="ECO:0007669"/>
    <property type="project" value="TreeGrafter"/>
</dbReference>
<dbReference type="GO" id="GO:0007165">
    <property type="term" value="P:signal transduction"/>
    <property type="evidence" value="ECO:0007669"/>
    <property type="project" value="UniProtKB-KW"/>
</dbReference>
<sequence length="560" mass="60880">MKKHFENLKVGKKLIVAFASIVVLYVITVSAAVVNIRSLSDRIEKLYTEPFANMEASMEMIADMQSIGRNLLILSTTDNAVDRAQYLKRTKEYAANVDQCAEFLRTGYVSGKEEVEELTPQFTQLKTKRDQVFAYLEAGDDSAAFEAYYNEYEPQSQVTRDALEAVISACKADVKESVDTAATMSRRIVSIMFILATVCILITIGLWTVITRSVVRPIREVKDAANQIANGKLCINLDYESENEFGELADDIRITADSLNLYVSEIQKGMRALGEGRLNYHSGVEFKGDFIMLGRSMEDIGAMLSSSIQQISSSAELVSGGAEQVSNGAQVLAQGAAEQASSIEELAVSINEIAESVKINAENAVMSRAFAEDVGRKLLENNNQMRRLEDGIEQVRANSKEIAGIVKEIEDIAFQTNILALNAAVEAARAGEAGRGFAVVAGEVRRLASKTAGASKLTAELAEKNAEVVEEESSAVAITANTLQDSVEGAQKVNDMVNQISELSTQQAVAITQIRKSVEMISDIVQGNSATSEESAAASEELSAQAQLLKELVEQFEIQE</sequence>
<dbReference type="Proteomes" id="UP000095544">
    <property type="component" value="Unassembled WGS sequence"/>
</dbReference>
<feature type="transmembrane region" description="Helical" evidence="4">
    <location>
        <begin position="14"/>
        <end position="36"/>
    </location>
</feature>
<proteinExistence type="inferred from homology"/>
<dbReference type="SMART" id="SM00304">
    <property type="entry name" value="HAMP"/>
    <property type="match status" value="1"/>
</dbReference>
<evidence type="ECO:0000259" key="5">
    <source>
        <dbReference type="PROSITE" id="PS50111"/>
    </source>
</evidence>
<feature type="transmembrane region" description="Helical" evidence="4">
    <location>
        <begin position="188"/>
        <end position="210"/>
    </location>
</feature>
<dbReference type="Gene3D" id="6.10.340.10">
    <property type="match status" value="1"/>
</dbReference>
<dbReference type="OrthoDB" id="9814363at2"/>
<comment type="similarity">
    <text evidence="2">Belongs to the methyl-accepting chemotaxis (MCP) protein family.</text>
</comment>
<keyword evidence="4" id="KW-0472">Membrane</keyword>
<keyword evidence="7" id="KW-0675">Receptor</keyword>
<dbReference type="GO" id="GO:0004888">
    <property type="term" value="F:transmembrane signaling receptor activity"/>
    <property type="evidence" value="ECO:0007669"/>
    <property type="project" value="TreeGrafter"/>
</dbReference>
<evidence type="ECO:0000256" key="3">
    <source>
        <dbReference type="PROSITE-ProRule" id="PRU00284"/>
    </source>
</evidence>
<dbReference type="CDD" id="cd06225">
    <property type="entry name" value="HAMP"/>
    <property type="match status" value="1"/>
</dbReference>
<reference evidence="7 8" key="1">
    <citation type="submission" date="2015-09" db="EMBL/GenBank/DDBJ databases">
        <authorList>
            <consortium name="Pathogen Informatics"/>
        </authorList>
    </citation>
    <scope>NUCLEOTIDE SEQUENCE [LARGE SCALE GENOMIC DNA]</scope>
    <source>
        <strain evidence="7 8">2789STDY5834876</strain>
    </source>
</reference>
<feature type="domain" description="Methyl-accepting transducer" evidence="5">
    <location>
        <begin position="314"/>
        <end position="543"/>
    </location>
</feature>
<dbReference type="PROSITE" id="PS50111">
    <property type="entry name" value="CHEMOTAXIS_TRANSDUC_2"/>
    <property type="match status" value="1"/>
</dbReference>
<organism evidence="7 8">
    <name type="scientific">Faecalicatena contorta</name>
    <dbReference type="NCBI Taxonomy" id="39482"/>
    <lineage>
        <taxon>Bacteria</taxon>
        <taxon>Bacillati</taxon>
        <taxon>Bacillota</taxon>
        <taxon>Clostridia</taxon>
        <taxon>Lachnospirales</taxon>
        <taxon>Lachnospiraceae</taxon>
        <taxon>Faecalicatena</taxon>
    </lineage>
</organism>
<dbReference type="Pfam" id="PF00015">
    <property type="entry name" value="MCPsignal"/>
    <property type="match status" value="1"/>
</dbReference>
<evidence type="ECO:0000256" key="1">
    <source>
        <dbReference type="ARBA" id="ARBA00022500"/>
    </source>
</evidence>
<dbReference type="Pfam" id="PF00672">
    <property type="entry name" value="HAMP"/>
    <property type="match status" value="1"/>
</dbReference>
<dbReference type="InterPro" id="IPR024478">
    <property type="entry name" value="HlyB_4HB_MCP"/>
</dbReference>
<dbReference type="InterPro" id="IPR004089">
    <property type="entry name" value="MCPsignal_dom"/>
</dbReference>
<dbReference type="Pfam" id="PF12729">
    <property type="entry name" value="4HB_MCP_1"/>
    <property type="match status" value="1"/>
</dbReference>
<accession>A0A174DKI4</accession>
<dbReference type="PANTHER" id="PTHR43531:SF11">
    <property type="entry name" value="METHYL-ACCEPTING CHEMOTAXIS PROTEIN 3"/>
    <property type="match status" value="1"/>
</dbReference>
<dbReference type="EMBL" id="CYZU01000012">
    <property type="protein sequence ID" value="CUO24526.1"/>
    <property type="molecule type" value="Genomic_DNA"/>
</dbReference>
<dbReference type="InterPro" id="IPR003660">
    <property type="entry name" value="HAMP_dom"/>
</dbReference>
<evidence type="ECO:0000313" key="7">
    <source>
        <dbReference type="EMBL" id="CUO24526.1"/>
    </source>
</evidence>
<dbReference type="GO" id="GO:0006935">
    <property type="term" value="P:chemotaxis"/>
    <property type="evidence" value="ECO:0007669"/>
    <property type="project" value="UniProtKB-KW"/>
</dbReference>
<dbReference type="STRING" id="39482.ERS852491_01663"/>
<evidence type="ECO:0000313" key="8">
    <source>
        <dbReference type="Proteomes" id="UP000095544"/>
    </source>
</evidence>
<dbReference type="PANTHER" id="PTHR43531">
    <property type="entry name" value="PROTEIN ICFG"/>
    <property type="match status" value="1"/>
</dbReference>
<evidence type="ECO:0000259" key="6">
    <source>
        <dbReference type="PROSITE" id="PS50885"/>
    </source>
</evidence>
<keyword evidence="1" id="KW-0145">Chemotaxis</keyword>
<dbReference type="PROSITE" id="PS50885">
    <property type="entry name" value="HAMP"/>
    <property type="match status" value="1"/>
</dbReference>
<evidence type="ECO:0000256" key="4">
    <source>
        <dbReference type="SAM" id="Phobius"/>
    </source>
</evidence>
<name>A0A174DKI4_9FIRM</name>
<evidence type="ECO:0000256" key="2">
    <source>
        <dbReference type="ARBA" id="ARBA00029447"/>
    </source>
</evidence>
<keyword evidence="4" id="KW-1133">Transmembrane helix</keyword>
<protein>
    <submittedName>
        <fullName evidence="7">Ribose and galactose chemoreceptor protein</fullName>
    </submittedName>
</protein>
<dbReference type="SUPFAM" id="SSF58104">
    <property type="entry name" value="Methyl-accepting chemotaxis protein (MCP) signaling domain"/>
    <property type="match status" value="1"/>
</dbReference>
<dbReference type="AlphaFoldDB" id="A0A174DKI4"/>
<gene>
    <name evidence="7" type="primary">trg</name>
    <name evidence="7" type="ORF">ERS852491_01663</name>
</gene>
<feature type="domain" description="HAMP" evidence="6">
    <location>
        <begin position="212"/>
        <end position="264"/>
    </location>
</feature>
<keyword evidence="4" id="KW-0812">Transmembrane</keyword>
<dbReference type="Gene3D" id="1.10.287.950">
    <property type="entry name" value="Methyl-accepting chemotaxis protein"/>
    <property type="match status" value="1"/>
</dbReference>
<dbReference type="SMART" id="SM00283">
    <property type="entry name" value="MA"/>
    <property type="match status" value="1"/>
</dbReference>
<dbReference type="InterPro" id="IPR051310">
    <property type="entry name" value="MCP_chemotaxis"/>
</dbReference>
<keyword evidence="3" id="KW-0807">Transducer</keyword>
<dbReference type="RefSeq" id="WP_055152581.1">
    <property type="nucleotide sequence ID" value="NZ_CYZU01000012.1"/>
</dbReference>